<dbReference type="EMBL" id="SFCI01001452">
    <property type="protein sequence ID" value="TFY75734.1"/>
    <property type="molecule type" value="Genomic_DNA"/>
</dbReference>
<evidence type="ECO:0000256" key="1">
    <source>
        <dbReference type="SAM" id="Phobius"/>
    </source>
</evidence>
<comment type="caution">
    <text evidence="2">The sequence shown here is derived from an EMBL/GenBank/DDBJ whole genome shotgun (WGS) entry which is preliminary data.</text>
</comment>
<dbReference type="AlphaFoldDB" id="A0A4Y9ZN96"/>
<evidence type="ECO:0000313" key="2">
    <source>
        <dbReference type="EMBL" id="TFY75734.1"/>
    </source>
</evidence>
<reference evidence="2 3" key="1">
    <citation type="submission" date="2019-02" db="EMBL/GenBank/DDBJ databases">
        <title>Genome sequencing of the rare red list fungi Hericium alpestre (H. flagellum).</title>
        <authorList>
            <person name="Buettner E."/>
            <person name="Kellner H."/>
        </authorList>
    </citation>
    <scope>NUCLEOTIDE SEQUENCE [LARGE SCALE GENOMIC DNA]</scope>
    <source>
        <strain evidence="2 3">DSM 108284</strain>
    </source>
</reference>
<name>A0A4Y9ZN96_9AGAM</name>
<accession>A0A4Y9ZN96</accession>
<protein>
    <submittedName>
        <fullName evidence="2">Uncharacterized protein</fullName>
    </submittedName>
</protein>
<gene>
    <name evidence="2" type="ORF">EWM64_g8278</name>
</gene>
<evidence type="ECO:0000313" key="3">
    <source>
        <dbReference type="Proteomes" id="UP000298061"/>
    </source>
</evidence>
<dbReference type="Proteomes" id="UP000298061">
    <property type="component" value="Unassembled WGS sequence"/>
</dbReference>
<feature type="transmembrane region" description="Helical" evidence="1">
    <location>
        <begin position="20"/>
        <end position="40"/>
    </location>
</feature>
<keyword evidence="1" id="KW-0812">Transmembrane</keyword>
<keyword evidence="1" id="KW-0472">Membrane</keyword>
<sequence length="173" mass="18962">MCRLVCIWWFVDRVAEAPSVIHHLISIVCGTIPILVPITLGSSIANFSLLLGIHRIALTSATVDSATHGIRFLTYHINGDRVFTAQRGLVLGEHTARKPEHALICPADRLAAVPFAFALPSPQPQRGGCIKRGAEARDSRNCLMAFDCDGYDAEIRSSMITLRTLTHDGRDVF</sequence>
<keyword evidence="3" id="KW-1185">Reference proteome</keyword>
<keyword evidence="1" id="KW-1133">Transmembrane helix</keyword>
<organism evidence="2 3">
    <name type="scientific">Hericium alpestre</name>
    <dbReference type="NCBI Taxonomy" id="135208"/>
    <lineage>
        <taxon>Eukaryota</taxon>
        <taxon>Fungi</taxon>
        <taxon>Dikarya</taxon>
        <taxon>Basidiomycota</taxon>
        <taxon>Agaricomycotina</taxon>
        <taxon>Agaricomycetes</taxon>
        <taxon>Russulales</taxon>
        <taxon>Hericiaceae</taxon>
        <taxon>Hericium</taxon>
    </lineage>
</organism>
<proteinExistence type="predicted"/>